<evidence type="ECO:0000256" key="1">
    <source>
        <dbReference type="RuleBase" id="RU363044"/>
    </source>
</evidence>
<feature type="domain" description="DNA helicase Pif1-like DEAD-box helicase" evidence="2">
    <location>
        <begin position="219"/>
        <end position="269"/>
    </location>
</feature>
<comment type="catalytic activity">
    <reaction evidence="1">
        <text>ATP + H2O = ADP + phosphate + H(+)</text>
        <dbReference type="Rhea" id="RHEA:13065"/>
        <dbReference type="ChEBI" id="CHEBI:15377"/>
        <dbReference type="ChEBI" id="CHEBI:15378"/>
        <dbReference type="ChEBI" id="CHEBI:30616"/>
        <dbReference type="ChEBI" id="CHEBI:43474"/>
        <dbReference type="ChEBI" id="CHEBI:456216"/>
        <dbReference type="EC" id="5.6.2.3"/>
    </reaction>
</comment>
<dbReference type="EC" id="5.6.2.3" evidence="1"/>
<keyword evidence="1" id="KW-0547">Nucleotide-binding</keyword>
<dbReference type="GO" id="GO:0006281">
    <property type="term" value="P:DNA repair"/>
    <property type="evidence" value="ECO:0007669"/>
    <property type="project" value="UniProtKB-KW"/>
</dbReference>
<keyword evidence="1" id="KW-0234">DNA repair</keyword>
<dbReference type="PANTHER" id="PTHR10492">
    <property type="match status" value="1"/>
</dbReference>
<keyword evidence="1" id="KW-0227">DNA damage</keyword>
<dbReference type="Gene3D" id="3.40.50.300">
    <property type="entry name" value="P-loop containing nucleotide triphosphate hydrolases"/>
    <property type="match status" value="1"/>
</dbReference>
<dbReference type="GO" id="GO:0000723">
    <property type="term" value="P:telomere maintenance"/>
    <property type="evidence" value="ECO:0007669"/>
    <property type="project" value="InterPro"/>
</dbReference>
<keyword evidence="5" id="KW-1185">Reference proteome</keyword>
<dbReference type="STRING" id="3847.A0A0R0GEH3"/>
<dbReference type="EnsemblPlants" id="KRH12831">
    <property type="protein sequence ID" value="KRH12831"/>
    <property type="gene ID" value="GLYMA_15G197400"/>
</dbReference>
<keyword evidence="1" id="KW-0347">Helicase</keyword>
<dbReference type="InterPro" id="IPR010285">
    <property type="entry name" value="DNA_helicase_pif1-like_DEAD"/>
</dbReference>
<dbReference type="GO" id="GO:0006310">
    <property type="term" value="P:DNA recombination"/>
    <property type="evidence" value="ECO:0007669"/>
    <property type="project" value="UniProtKB-KW"/>
</dbReference>
<reference evidence="3" key="3">
    <citation type="submission" date="2018-07" db="EMBL/GenBank/DDBJ databases">
        <title>WGS assembly of Glycine max.</title>
        <authorList>
            <person name="Schmutz J."/>
            <person name="Cannon S."/>
            <person name="Schlueter J."/>
            <person name="Ma J."/>
            <person name="Mitros T."/>
            <person name="Nelson W."/>
            <person name="Hyten D."/>
            <person name="Song Q."/>
            <person name="Thelen J."/>
            <person name="Cheng J."/>
            <person name="Xu D."/>
            <person name="Hellsten U."/>
            <person name="May G."/>
            <person name="Yu Y."/>
            <person name="Sakurai T."/>
            <person name="Umezawa T."/>
            <person name="Bhattacharyya M."/>
            <person name="Sandhu D."/>
            <person name="Valliyodan B."/>
            <person name="Lindquist E."/>
            <person name="Peto M."/>
            <person name="Grant D."/>
            <person name="Shu S."/>
            <person name="Goodstein D."/>
            <person name="Barry K."/>
            <person name="Futrell-Griggs M."/>
            <person name="Abernathy B."/>
            <person name="Du J."/>
            <person name="Tian Z."/>
            <person name="Zhu L."/>
            <person name="Gill N."/>
            <person name="Joshi T."/>
            <person name="Libault M."/>
            <person name="Sethuraman A."/>
            <person name="Zhang X."/>
            <person name="Shinozaki K."/>
            <person name="Nguyen H."/>
            <person name="Wing R."/>
            <person name="Cregan P."/>
            <person name="Specht J."/>
            <person name="Grimwood J."/>
            <person name="Rokhsar D."/>
            <person name="Stacey G."/>
            <person name="Shoemaker R."/>
            <person name="Jackson S."/>
        </authorList>
    </citation>
    <scope>NUCLEOTIDE SEQUENCE</scope>
    <source>
        <tissue evidence="3">Callus</tissue>
    </source>
</reference>
<sequence length="468" mass="53351">MMSKKTVKESMFTTWMEANKIYPHDRKLTYPQYVSSFVYVARNRCWKPRKQGYTIGHLIWIPPSTGELFFVRMILFVAKGPTSYDEIRKIDGQLIDEEVQHRCLCRIEDLLQGNGKSLSSFSAMPYPIDYAPEHVDEKNDIFHKIMNVVEAQYGGVFFLYGYGGTGKTFMWKTLASTIRSIGDIMLTVASSGIASLLLPGRRTAHSKFVIPVLAIANTNSNHLPFGGKLVVFGGDFCQILPVVPKGNRSNIDHAAINSSYLWNHCQVLRRWYTCEPNDGYVEITIPDEFLINDYNNPLEEIVNRTYPNLLQFYNNPEYLQSRSILASTIEVVDKKEYYSADSINKSDALQNLTSETVTPEFLNSLNTSKDGKIISTKNIGHKTYIPRMNMSPSESPWHFKLIRRQFPFMVSFAMSINKSQGQSLLDVIYVALSRVQSKQGLRILILDQQGKPCNTTINMGYKDVFQNL</sequence>
<gene>
    <name evidence="3" type="ORF">GLYMA_15G197400</name>
</gene>
<dbReference type="SUPFAM" id="SSF52540">
    <property type="entry name" value="P-loop containing nucleoside triphosphate hydrolases"/>
    <property type="match status" value="2"/>
</dbReference>
<protein>
    <recommendedName>
        <fullName evidence="1">ATP-dependent DNA helicase</fullName>
        <ecNumber evidence="1">5.6.2.3</ecNumber>
    </recommendedName>
</protein>
<evidence type="ECO:0000313" key="3">
    <source>
        <dbReference type="EMBL" id="KRH12831.1"/>
    </source>
</evidence>
<dbReference type="Gramene" id="KRH12831">
    <property type="protein sequence ID" value="KRH12831"/>
    <property type="gene ID" value="GLYMA_15G197400"/>
</dbReference>
<reference evidence="4" key="2">
    <citation type="submission" date="2018-02" db="UniProtKB">
        <authorList>
            <consortium name="EnsemblPlants"/>
        </authorList>
    </citation>
    <scope>IDENTIFICATION</scope>
    <source>
        <strain evidence="4">Williams 82</strain>
    </source>
</reference>
<dbReference type="AlphaFoldDB" id="A0A0R0GEH3"/>
<accession>A0A0R0GEH3</accession>
<dbReference type="InParanoid" id="A0A0R0GEH3"/>
<dbReference type="PANTHER" id="PTHR10492:SF78">
    <property type="entry name" value="ATP-DEPENDENT DNA HELICASE"/>
    <property type="match status" value="1"/>
</dbReference>
<dbReference type="GO" id="GO:0043139">
    <property type="term" value="F:5'-3' DNA helicase activity"/>
    <property type="evidence" value="ECO:0007669"/>
    <property type="project" value="UniProtKB-EC"/>
</dbReference>
<dbReference type="GO" id="GO:0005524">
    <property type="term" value="F:ATP binding"/>
    <property type="evidence" value="ECO:0007669"/>
    <property type="project" value="UniProtKB-KW"/>
</dbReference>
<evidence type="ECO:0000259" key="2">
    <source>
        <dbReference type="Pfam" id="PF05970"/>
    </source>
</evidence>
<dbReference type="Proteomes" id="UP000008827">
    <property type="component" value="Chromosome 15"/>
</dbReference>
<proteinExistence type="inferred from homology"/>
<evidence type="ECO:0000313" key="4">
    <source>
        <dbReference type="EnsemblPlants" id="KRH12831"/>
    </source>
</evidence>
<feature type="domain" description="DNA helicase Pif1-like DEAD-box helicase" evidence="2">
    <location>
        <begin position="136"/>
        <end position="212"/>
    </location>
</feature>
<keyword evidence="1" id="KW-0067">ATP-binding</keyword>
<reference evidence="3 4" key="1">
    <citation type="journal article" date="2010" name="Nature">
        <title>Genome sequence of the palaeopolyploid soybean.</title>
        <authorList>
            <person name="Schmutz J."/>
            <person name="Cannon S.B."/>
            <person name="Schlueter J."/>
            <person name="Ma J."/>
            <person name="Mitros T."/>
            <person name="Nelson W."/>
            <person name="Hyten D.L."/>
            <person name="Song Q."/>
            <person name="Thelen J.J."/>
            <person name="Cheng J."/>
            <person name="Xu D."/>
            <person name="Hellsten U."/>
            <person name="May G.D."/>
            <person name="Yu Y."/>
            <person name="Sakurai T."/>
            <person name="Umezawa T."/>
            <person name="Bhattacharyya M.K."/>
            <person name="Sandhu D."/>
            <person name="Valliyodan B."/>
            <person name="Lindquist E."/>
            <person name="Peto M."/>
            <person name="Grant D."/>
            <person name="Shu S."/>
            <person name="Goodstein D."/>
            <person name="Barry K."/>
            <person name="Futrell-Griggs M."/>
            <person name="Abernathy B."/>
            <person name="Du J."/>
            <person name="Tian Z."/>
            <person name="Zhu L."/>
            <person name="Gill N."/>
            <person name="Joshi T."/>
            <person name="Libault M."/>
            <person name="Sethuraman A."/>
            <person name="Zhang X.-C."/>
            <person name="Shinozaki K."/>
            <person name="Nguyen H.T."/>
            <person name="Wing R.A."/>
            <person name="Cregan P."/>
            <person name="Specht J."/>
            <person name="Grimwood J."/>
            <person name="Rokhsar D."/>
            <person name="Stacey G."/>
            <person name="Shoemaker R.C."/>
            <person name="Jackson S.A."/>
        </authorList>
    </citation>
    <scope>NUCLEOTIDE SEQUENCE</scope>
    <source>
        <strain evidence="4">cv. Williams 82</strain>
        <tissue evidence="3">Callus</tissue>
    </source>
</reference>
<keyword evidence="1" id="KW-0378">Hydrolase</keyword>
<dbReference type="GO" id="GO:0016787">
    <property type="term" value="F:hydrolase activity"/>
    <property type="evidence" value="ECO:0007669"/>
    <property type="project" value="UniProtKB-KW"/>
</dbReference>
<dbReference type="Pfam" id="PF05970">
    <property type="entry name" value="PIF1"/>
    <property type="match status" value="2"/>
</dbReference>
<comment type="cofactor">
    <cofactor evidence="1">
        <name>Mg(2+)</name>
        <dbReference type="ChEBI" id="CHEBI:18420"/>
    </cofactor>
</comment>
<comment type="similarity">
    <text evidence="1">Belongs to the helicase family.</text>
</comment>
<evidence type="ECO:0000313" key="5">
    <source>
        <dbReference type="Proteomes" id="UP000008827"/>
    </source>
</evidence>
<organism evidence="3">
    <name type="scientific">Glycine max</name>
    <name type="common">Soybean</name>
    <name type="synonym">Glycine hispida</name>
    <dbReference type="NCBI Taxonomy" id="3847"/>
    <lineage>
        <taxon>Eukaryota</taxon>
        <taxon>Viridiplantae</taxon>
        <taxon>Streptophyta</taxon>
        <taxon>Embryophyta</taxon>
        <taxon>Tracheophyta</taxon>
        <taxon>Spermatophyta</taxon>
        <taxon>Magnoliopsida</taxon>
        <taxon>eudicotyledons</taxon>
        <taxon>Gunneridae</taxon>
        <taxon>Pentapetalae</taxon>
        <taxon>rosids</taxon>
        <taxon>fabids</taxon>
        <taxon>Fabales</taxon>
        <taxon>Fabaceae</taxon>
        <taxon>Papilionoideae</taxon>
        <taxon>50 kb inversion clade</taxon>
        <taxon>NPAAA clade</taxon>
        <taxon>indigoferoid/millettioid clade</taxon>
        <taxon>Phaseoleae</taxon>
        <taxon>Glycine</taxon>
        <taxon>Glycine subgen. Soja</taxon>
    </lineage>
</organism>
<keyword evidence="1" id="KW-0233">DNA recombination</keyword>
<name>A0A0R0GEH3_SOYBN</name>
<dbReference type="InterPro" id="IPR027417">
    <property type="entry name" value="P-loop_NTPase"/>
</dbReference>
<dbReference type="EMBL" id="CM000848">
    <property type="protein sequence ID" value="KRH12831.1"/>
    <property type="molecule type" value="Genomic_DNA"/>
</dbReference>